<dbReference type="EMBL" id="CAJVQC010047516">
    <property type="protein sequence ID" value="CAG8784843.1"/>
    <property type="molecule type" value="Genomic_DNA"/>
</dbReference>
<gene>
    <name evidence="1" type="ORF">RPERSI_LOCUS18130</name>
</gene>
<keyword evidence="2" id="KW-1185">Reference proteome</keyword>
<feature type="non-terminal residue" evidence="1">
    <location>
        <position position="1"/>
    </location>
</feature>
<comment type="caution">
    <text evidence="1">The sequence shown here is derived from an EMBL/GenBank/DDBJ whole genome shotgun (WGS) entry which is preliminary data.</text>
</comment>
<proteinExistence type="predicted"/>
<evidence type="ECO:0000313" key="1">
    <source>
        <dbReference type="EMBL" id="CAG8784843.1"/>
    </source>
</evidence>
<name>A0ACA9RAC3_9GLOM</name>
<sequence length="86" mass="9918">LKDPKETGLFNDFEFEEEILDEAEGLLSKLYISVKNNDKEEDVMTKLQRNLDDEALINKQKNLVCDLLIKEVNIFTRTVSDLGQSL</sequence>
<evidence type="ECO:0000313" key="2">
    <source>
        <dbReference type="Proteomes" id="UP000789920"/>
    </source>
</evidence>
<organism evidence="1 2">
    <name type="scientific">Racocetra persica</name>
    <dbReference type="NCBI Taxonomy" id="160502"/>
    <lineage>
        <taxon>Eukaryota</taxon>
        <taxon>Fungi</taxon>
        <taxon>Fungi incertae sedis</taxon>
        <taxon>Mucoromycota</taxon>
        <taxon>Glomeromycotina</taxon>
        <taxon>Glomeromycetes</taxon>
        <taxon>Diversisporales</taxon>
        <taxon>Gigasporaceae</taxon>
        <taxon>Racocetra</taxon>
    </lineage>
</organism>
<feature type="non-terminal residue" evidence="1">
    <location>
        <position position="86"/>
    </location>
</feature>
<protein>
    <submittedName>
        <fullName evidence="1">9739_t:CDS:1</fullName>
    </submittedName>
</protein>
<accession>A0ACA9RAC3</accession>
<dbReference type="Proteomes" id="UP000789920">
    <property type="component" value="Unassembled WGS sequence"/>
</dbReference>
<reference evidence="1" key="1">
    <citation type="submission" date="2021-06" db="EMBL/GenBank/DDBJ databases">
        <authorList>
            <person name="Kallberg Y."/>
            <person name="Tangrot J."/>
            <person name="Rosling A."/>
        </authorList>
    </citation>
    <scope>NUCLEOTIDE SEQUENCE</scope>
    <source>
        <strain evidence="1">MA461A</strain>
    </source>
</reference>